<dbReference type="SUPFAM" id="SSF56349">
    <property type="entry name" value="DNA breaking-rejoining enzymes"/>
    <property type="match status" value="1"/>
</dbReference>
<name>A0A7U4GJ87_YEREN</name>
<evidence type="ECO:0000313" key="6">
    <source>
        <dbReference type="Proteomes" id="UP000230961"/>
    </source>
</evidence>
<evidence type="ECO:0000256" key="2">
    <source>
        <dbReference type="ARBA" id="ARBA00023172"/>
    </source>
</evidence>
<sequence>MLSVIPHEESQISRSAIGTPSPFFHYRHAVALRNMVLATGDAELPLYLLAPEIAVLLAYFPDLRQRLFIDTLWNTGARLNEALALTPACFHLDAVAPFVVLKTLKQRTIGKGRPKNGQALKRIVPLLDADYVERLREYVATFRPKKHEPLWVNKKGEPVSDETPRGWIRAAVSRAERDSVTFSLPVITPKTFRHSFAMHLVQHGVAFKVVQTYMGHKDAASTEVYTKVFALDVGAQYGVRFSMAIREARELIGGENNDV</sequence>
<reference evidence="5 6" key="1">
    <citation type="submission" date="2017-11" db="EMBL/GenBank/DDBJ databases">
        <title>The complete genome sequence and comparative genome analysis of Yersinia enterocolitica strain LC20.</title>
        <authorList>
            <person name="Shi G."/>
            <person name="Su M."/>
            <person name="Liang J."/>
            <person name="Gu W."/>
            <person name="Xiao Y."/>
            <person name="Zhang Z."/>
            <person name="Qiu H."/>
            <person name="Duan R."/>
            <person name="Zhang Z."/>
            <person name="Li Y."/>
            <person name="Zhang X."/>
            <person name="Ling Y."/>
            <person name="Song L."/>
            <person name="Chen M."/>
            <person name="Zhao Y."/>
            <person name="Wu J."/>
            <person name="Jing H."/>
            <person name="Xiao J."/>
            <person name="Wang X."/>
        </authorList>
    </citation>
    <scope>NUCLEOTIDE SEQUENCE [LARGE SCALE GENOMIC DNA]</scope>
    <source>
        <strain evidence="5 6">LC20</strain>
        <plasmid evidence="6">Plasmid1_80k</plasmid>
    </source>
</reference>
<dbReference type="Proteomes" id="UP000230961">
    <property type="component" value="Plasmid p1_80K"/>
</dbReference>
<dbReference type="AlphaFoldDB" id="A0A7U4GJ87"/>
<feature type="active site" description="O-(3'-phospho-DNA)-tyrosine intermediate" evidence="3">
    <location>
        <position position="225"/>
    </location>
</feature>
<evidence type="ECO:0000259" key="4">
    <source>
        <dbReference type="PROSITE" id="PS51898"/>
    </source>
</evidence>
<dbReference type="InterPro" id="IPR016423">
    <property type="entry name" value="Resolvase_Rsv"/>
</dbReference>
<dbReference type="PANTHER" id="PTHR30349">
    <property type="entry name" value="PHAGE INTEGRASE-RELATED"/>
    <property type="match status" value="1"/>
</dbReference>
<keyword evidence="5" id="KW-0614">Plasmid</keyword>
<evidence type="ECO:0000313" key="5">
    <source>
        <dbReference type="EMBL" id="AHM76574.2"/>
    </source>
</evidence>
<feature type="domain" description="Tyr recombinase" evidence="4">
    <location>
        <begin position="43"/>
        <end position="238"/>
    </location>
</feature>
<evidence type="ECO:0000256" key="1">
    <source>
        <dbReference type="ARBA" id="ARBA00022908"/>
    </source>
</evidence>
<dbReference type="InterPro" id="IPR050090">
    <property type="entry name" value="Tyrosine_recombinase_XerCD"/>
</dbReference>
<dbReference type="KEGG" id="yel:LC20_06002"/>
<accession>A0A7U4GJ87</accession>
<dbReference type="GO" id="GO:0003677">
    <property type="term" value="F:DNA binding"/>
    <property type="evidence" value="ECO:0007669"/>
    <property type="project" value="InterPro"/>
</dbReference>
<dbReference type="PANTHER" id="PTHR30349:SF90">
    <property type="entry name" value="TYROSINE RECOMBINASE XERD"/>
    <property type="match status" value="1"/>
</dbReference>
<evidence type="ECO:0000256" key="3">
    <source>
        <dbReference type="PIRSR" id="PIRSR004576-50"/>
    </source>
</evidence>
<gene>
    <name evidence="5" type="ORF">LC20_06002</name>
</gene>
<protein>
    <submittedName>
        <fullName evidence="5">Resolvase</fullName>
    </submittedName>
</protein>
<dbReference type="GO" id="GO:0015074">
    <property type="term" value="P:DNA integration"/>
    <property type="evidence" value="ECO:0007669"/>
    <property type="project" value="UniProtKB-KW"/>
</dbReference>
<proteinExistence type="predicted"/>
<dbReference type="Pfam" id="PF00589">
    <property type="entry name" value="Phage_integrase"/>
    <property type="match status" value="1"/>
</dbReference>
<geneLocation type="plasmid" evidence="6">
    <name>Plasmid1_80k</name>
</geneLocation>
<keyword evidence="1" id="KW-0229">DNA integration</keyword>
<dbReference type="PIRSF" id="PIRSF004576">
    <property type="entry name" value="Resolvase_Rsv"/>
    <property type="match status" value="1"/>
</dbReference>
<organism evidence="5 6">
    <name type="scientific">Yersinia enterocolitica LC20</name>
    <dbReference type="NCBI Taxonomy" id="1443113"/>
    <lineage>
        <taxon>Bacteria</taxon>
        <taxon>Pseudomonadati</taxon>
        <taxon>Pseudomonadota</taxon>
        <taxon>Gammaproteobacteria</taxon>
        <taxon>Enterobacterales</taxon>
        <taxon>Yersiniaceae</taxon>
        <taxon>Yersinia</taxon>
    </lineage>
</organism>
<dbReference type="InterPro" id="IPR011010">
    <property type="entry name" value="DNA_brk_join_enz"/>
</dbReference>
<dbReference type="InterPro" id="IPR013762">
    <property type="entry name" value="Integrase-like_cat_sf"/>
</dbReference>
<dbReference type="GO" id="GO:0006310">
    <property type="term" value="P:DNA recombination"/>
    <property type="evidence" value="ECO:0007669"/>
    <property type="project" value="UniProtKB-KW"/>
</dbReference>
<dbReference type="InterPro" id="IPR002104">
    <property type="entry name" value="Integrase_catalytic"/>
</dbReference>
<keyword evidence="2" id="KW-0233">DNA recombination</keyword>
<dbReference type="Gene3D" id="1.10.443.10">
    <property type="entry name" value="Intergrase catalytic core"/>
    <property type="match status" value="1"/>
</dbReference>
<dbReference type="EMBL" id="CP007449">
    <property type="protein sequence ID" value="AHM76574.2"/>
    <property type="molecule type" value="Genomic_DNA"/>
</dbReference>
<dbReference type="PROSITE" id="PS51898">
    <property type="entry name" value="TYR_RECOMBINASE"/>
    <property type="match status" value="1"/>
</dbReference>